<dbReference type="AlphaFoldDB" id="A0A9P6NUL5"/>
<keyword evidence="2" id="KW-1185">Reference proteome</keyword>
<comment type="caution">
    <text evidence="1">The sequence shown here is derived from an EMBL/GenBank/DDBJ whole genome shotgun (WGS) entry which is preliminary data.</text>
</comment>
<evidence type="ECO:0000313" key="1">
    <source>
        <dbReference type="EMBL" id="KAG0149836.1"/>
    </source>
</evidence>
<reference evidence="1" key="1">
    <citation type="submission" date="2013-11" db="EMBL/GenBank/DDBJ databases">
        <title>Genome sequence of the fusiform rust pathogen reveals effectors for host alternation and coevolution with pine.</title>
        <authorList>
            <consortium name="DOE Joint Genome Institute"/>
            <person name="Smith K."/>
            <person name="Pendleton A."/>
            <person name="Kubisiak T."/>
            <person name="Anderson C."/>
            <person name="Salamov A."/>
            <person name="Aerts A."/>
            <person name="Riley R."/>
            <person name="Clum A."/>
            <person name="Lindquist E."/>
            <person name="Ence D."/>
            <person name="Campbell M."/>
            <person name="Kronenberg Z."/>
            <person name="Feau N."/>
            <person name="Dhillon B."/>
            <person name="Hamelin R."/>
            <person name="Burleigh J."/>
            <person name="Smith J."/>
            <person name="Yandell M."/>
            <person name="Nelson C."/>
            <person name="Grigoriev I."/>
            <person name="Davis J."/>
        </authorList>
    </citation>
    <scope>NUCLEOTIDE SEQUENCE</scope>
    <source>
        <strain evidence="1">G11</strain>
    </source>
</reference>
<dbReference type="Proteomes" id="UP000886653">
    <property type="component" value="Unassembled WGS sequence"/>
</dbReference>
<gene>
    <name evidence="1" type="ORF">CROQUDRAFT_88674</name>
</gene>
<evidence type="ECO:0000313" key="2">
    <source>
        <dbReference type="Proteomes" id="UP000886653"/>
    </source>
</evidence>
<sequence>MEVFDLLSLANRAFALVLFLKLGLPGSWILDPSRLWPSLLTVFWSRIKDPFSTSALADLLNAGDAGLRRF</sequence>
<accession>A0A9P6NUL5</accession>
<organism evidence="1 2">
    <name type="scientific">Cronartium quercuum f. sp. fusiforme G11</name>
    <dbReference type="NCBI Taxonomy" id="708437"/>
    <lineage>
        <taxon>Eukaryota</taxon>
        <taxon>Fungi</taxon>
        <taxon>Dikarya</taxon>
        <taxon>Basidiomycota</taxon>
        <taxon>Pucciniomycotina</taxon>
        <taxon>Pucciniomycetes</taxon>
        <taxon>Pucciniales</taxon>
        <taxon>Coleosporiaceae</taxon>
        <taxon>Cronartium</taxon>
    </lineage>
</organism>
<protein>
    <submittedName>
        <fullName evidence="1">Uncharacterized protein</fullName>
    </submittedName>
</protein>
<name>A0A9P6NUL5_9BASI</name>
<dbReference type="EMBL" id="MU167224">
    <property type="protein sequence ID" value="KAG0149836.1"/>
    <property type="molecule type" value="Genomic_DNA"/>
</dbReference>
<proteinExistence type="predicted"/>